<dbReference type="HOGENOM" id="CLU_034012_0_0_1"/>
<gene>
    <name evidence="1" type="ORF">M413DRAFT_38261</name>
</gene>
<dbReference type="AlphaFoldDB" id="A0A0C3BTN4"/>
<protein>
    <submittedName>
        <fullName evidence="1">Uncharacterized protein</fullName>
    </submittedName>
</protein>
<proteinExistence type="predicted"/>
<dbReference type="OrthoDB" id="3229882at2759"/>
<dbReference type="STRING" id="686832.A0A0C3BTN4"/>
<evidence type="ECO:0000313" key="1">
    <source>
        <dbReference type="EMBL" id="KIM34721.1"/>
    </source>
</evidence>
<dbReference type="EMBL" id="KN831868">
    <property type="protein sequence ID" value="KIM34721.1"/>
    <property type="molecule type" value="Genomic_DNA"/>
</dbReference>
<reference evidence="1 2" key="1">
    <citation type="submission" date="2014-04" db="EMBL/GenBank/DDBJ databases">
        <authorList>
            <consortium name="DOE Joint Genome Institute"/>
            <person name="Kuo A."/>
            <person name="Gay G."/>
            <person name="Dore J."/>
            <person name="Kohler A."/>
            <person name="Nagy L.G."/>
            <person name="Floudas D."/>
            <person name="Copeland A."/>
            <person name="Barry K.W."/>
            <person name="Cichocki N."/>
            <person name="Veneault-Fourrey C."/>
            <person name="LaButti K."/>
            <person name="Lindquist E.A."/>
            <person name="Lipzen A."/>
            <person name="Lundell T."/>
            <person name="Morin E."/>
            <person name="Murat C."/>
            <person name="Sun H."/>
            <person name="Tunlid A."/>
            <person name="Henrissat B."/>
            <person name="Grigoriev I.V."/>
            <person name="Hibbett D.S."/>
            <person name="Martin F."/>
            <person name="Nordberg H.P."/>
            <person name="Cantor M.N."/>
            <person name="Hua S.X."/>
        </authorList>
    </citation>
    <scope>NUCLEOTIDE SEQUENCE [LARGE SCALE GENOMIC DNA]</scope>
    <source>
        <strain evidence="2">h7</strain>
    </source>
</reference>
<reference evidence="2" key="2">
    <citation type="submission" date="2015-01" db="EMBL/GenBank/DDBJ databases">
        <title>Evolutionary Origins and Diversification of the Mycorrhizal Mutualists.</title>
        <authorList>
            <consortium name="DOE Joint Genome Institute"/>
            <consortium name="Mycorrhizal Genomics Consortium"/>
            <person name="Kohler A."/>
            <person name="Kuo A."/>
            <person name="Nagy L.G."/>
            <person name="Floudas D."/>
            <person name="Copeland A."/>
            <person name="Barry K.W."/>
            <person name="Cichocki N."/>
            <person name="Veneault-Fourrey C."/>
            <person name="LaButti K."/>
            <person name="Lindquist E.A."/>
            <person name="Lipzen A."/>
            <person name="Lundell T."/>
            <person name="Morin E."/>
            <person name="Murat C."/>
            <person name="Riley R."/>
            <person name="Ohm R."/>
            <person name="Sun H."/>
            <person name="Tunlid A."/>
            <person name="Henrissat B."/>
            <person name="Grigoriev I.V."/>
            <person name="Hibbett D.S."/>
            <person name="Martin F."/>
        </authorList>
    </citation>
    <scope>NUCLEOTIDE SEQUENCE [LARGE SCALE GENOMIC DNA]</scope>
    <source>
        <strain evidence="2">h7</strain>
    </source>
</reference>
<keyword evidence="2" id="KW-1185">Reference proteome</keyword>
<feature type="non-terminal residue" evidence="1">
    <location>
        <position position="227"/>
    </location>
</feature>
<evidence type="ECO:0000313" key="2">
    <source>
        <dbReference type="Proteomes" id="UP000053424"/>
    </source>
</evidence>
<accession>A0A0C3BTN4</accession>
<name>A0A0C3BTN4_HEBCY</name>
<dbReference type="Proteomes" id="UP000053424">
    <property type="component" value="Unassembled WGS sequence"/>
</dbReference>
<organism evidence="1 2">
    <name type="scientific">Hebeloma cylindrosporum</name>
    <dbReference type="NCBI Taxonomy" id="76867"/>
    <lineage>
        <taxon>Eukaryota</taxon>
        <taxon>Fungi</taxon>
        <taxon>Dikarya</taxon>
        <taxon>Basidiomycota</taxon>
        <taxon>Agaricomycotina</taxon>
        <taxon>Agaricomycetes</taxon>
        <taxon>Agaricomycetidae</taxon>
        <taxon>Agaricales</taxon>
        <taxon>Agaricineae</taxon>
        <taxon>Hymenogastraceae</taxon>
        <taxon>Hebeloma</taxon>
    </lineage>
</organism>
<sequence>MLLWIKGGLSPQELRKRLMDPDSEFQKKIIKYLESCFTGDFMTGSQEEVLTKVTEMSQAPDYADPTQTLPDSPPTYCDGDHEDTCKPCNRLQAWWDQFKVTVDDILSRSNIHNCNRNLNKDGTRRKGASAGCMDNKWGKCKARFPRPTAPSTTMDPETGYLTMKKCEAWINTITPIVTYLFRCNTDITSISSGTAIKGVVLYISDYITKTSLKTHTIFESIKAVFHK</sequence>